<evidence type="ECO:0000313" key="2">
    <source>
        <dbReference type="Proteomes" id="UP000299102"/>
    </source>
</evidence>
<gene>
    <name evidence="1" type="ORF">EVAR_13769_1</name>
</gene>
<accession>A0A4C1U0W2</accession>
<keyword evidence="2" id="KW-1185">Reference proteome</keyword>
<sequence>MNRSRWNTLRIDQTTNDVVSIAIPKSNPTNETLHSHKRRTIMTPARADGEDTNACRFGLIKPYLPARSPLGRATLNRDYKISISN</sequence>
<comment type="caution">
    <text evidence="1">The sequence shown here is derived from an EMBL/GenBank/DDBJ whole genome shotgun (WGS) entry which is preliminary data.</text>
</comment>
<evidence type="ECO:0000313" key="1">
    <source>
        <dbReference type="EMBL" id="GBP20003.1"/>
    </source>
</evidence>
<dbReference type="AlphaFoldDB" id="A0A4C1U0W2"/>
<reference evidence="1 2" key="1">
    <citation type="journal article" date="2019" name="Commun. Biol.">
        <title>The bagworm genome reveals a unique fibroin gene that provides high tensile strength.</title>
        <authorList>
            <person name="Kono N."/>
            <person name="Nakamura H."/>
            <person name="Ohtoshi R."/>
            <person name="Tomita M."/>
            <person name="Numata K."/>
            <person name="Arakawa K."/>
        </authorList>
    </citation>
    <scope>NUCLEOTIDE SEQUENCE [LARGE SCALE GENOMIC DNA]</scope>
</reference>
<protein>
    <submittedName>
        <fullName evidence="1">Uncharacterized protein</fullName>
    </submittedName>
</protein>
<dbReference type="Proteomes" id="UP000299102">
    <property type="component" value="Unassembled WGS sequence"/>
</dbReference>
<dbReference type="EMBL" id="BGZK01000114">
    <property type="protein sequence ID" value="GBP20003.1"/>
    <property type="molecule type" value="Genomic_DNA"/>
</dbReference>
<proteinExistence type="predicted"/>
<organism evidence="1 2">
    <name type="scientific">Eumeta variegata</name>
    <name type="common">Bagworm moth</name>
    <name type="synonym">Eumeta japonica</name>
    <dbReference type="NCBI Taxonomy" id="151549"/>
    <lineage>
        <taxon>Eukaryota</taxon>
        <taxon>Metazoa</taxon>
        <taxon>Ecdysozoa</taxon>
        <taxon>Arthropoda</taxon>
        <taxon>Hexapoda</taxon>
        <taxon>Insecta</taxon>
        <taxon>Pterygota</taxon>
        <taxon>Neoptera</taxon>
        <taxon>Endopterygota</taxon>
        <taxon>Lepidoptera</taxon>
        <taxon>Glossata</taxon>
        <taxon>Ditrysia</taxon>
        <taxon>Tineoidea</taxon>
        <taxon>Psychidae</taxon>
        <taxon>Oiketicinae</taxon>
        <taxon>Eumeta</taxon>
    </lineage>
</organism>
<name>A0A4C1U0W2_EUMVA</name>